<sequence>MLTPEQIAGLQIAAGRITDPINDYLLRDIARRIQDAGGLTSTAAYELYRSKLLGSDMRQIKAKLQKLLGGAQQDAAQLMVDAAKHGYDLQQLPGLIPFGNNAAVQQIVQAAVELAGEELRNITQTEAILMYDPYGNPKPLAEAYTACTDFAFKQVFTGASSYTAAIERACNGIVQHGVGVSYASGVHTSLEAAVRRNIMGGLGLMVEKITQHNHDTLGCNGWEISAHANSAPDHEPIQGRQYSDADYEALNNSLVRRIGTLNCGHTASPIIMGVNAPQYTPEQLEKLRQDNEKGVTVDGRHYTGYQATQMQRKLERAIRKQKRRIIMAAPEDADAAASKLEILEQKYTGFSRSAHLRTESERLFVSGFKIKK</sequence>
<reference evidence="1" key="1">
    <citation type="journal article" date="2021" name="Proc. Natl. Acad. Sci. U.S.A.">
        <title>A Catalog of Tens of Thousands of Viruses from Human Metagenomes Reveals Hidden Associations with Chronic Diseases.</title>
        <authorList>
            <person name="Tisza M.J."/>
            <person name="Buck C.B."/>
        </authorList>
    </citation>
    <scope>NUCLEOTIDE SEQUENCE</scope>
    <source>
        <strain evidence="1">CtHNe8</strain>
    </source>
</reference>
<name>A0A8S5S8R1_9CAUD</name>
<evidence type="ECO:0000313" key="1">
    <source>
        <dbReference type="EMBL" id="DAF47296.1"/>
    </source>
</evidence>
<proteinExistence type="predicted"/>
<dbReference type="GO" id="GO:0005198">
    <property type="term" value="F:structural molecule activity"/>
    <property type="evidence" value="ECO:0007669"/>
    <property type="project" value="InterPro"/>
</dbReference>
<dbReference type="Pfam" id="PF06152">
    <property type="entry name" value="Phage_min_cap2"/>
    <property type="match status" value="1"/>
</dbReference>
<accession>A0A8S5S8R1</accession>
<dbReference type="EMBL" id="BK032553">
    <property type="protein sequence ID" value="DAF47296.1"/>
    <property type="molecule type" value="Genomic_DNA"/>
</dbReference>
<dbReference type="InterPro" id="IPR009319">
    <property type="entry name" value="Phage_A118_VSP1"/>
</dbReference>
<organism evidence="1">
    <name type="scientific">Siphoviridae sp. ctHNe8</name>
    <dbReference type="NCBI Taxonomy" id="2827827"/>
    <lineage>
        <taxon>Viruses</taxon>
        <taxon>Duplodnaviria</taxon>
        <taxon>Heunggongvirae</taxon>
        <taxon>Uroviricota</taxon>
        <taxon>Caudoviricetes</taxon>
    </lineage>
</organism>
<protein>
    <submittedName>
        <fullName evidence="1">Minor capsid protein</fullName>
    </submittedName>
</protein>